<evidence type="ECO:0000259" key="3">
    <source>
        <dbReference type="Pfam" id="PF21544"/>
    </source>
</evidence>
<dbReference type="EMBL" id="JACDZE010000001">
    <property type="protein sequence ID" value="MBA5629035.1"/>
    <property type="molecule type" value="Genomic_DNA"/>
</dbReference>
<dbReference type="RefSeq" id="WP_182042603.1">
    <property type="nucleotide sequence ID" value="NZ_JACDZE010000001.1"/>
</dbReference>
<dbReference type="InterPro" id="IPR011043">
    <property type="entry name" value="Gal_Oxase/kelch_b-propeller"/>
</dbReference>
<dbReference type="InterPro" id="IPR048954">
    <property type="entry name" value="PorZ_N"/>
</dbReference>
<accession>A0A838ZPZ9</accession>
<dbReference type="Proteomes" id="UP000552241">
    <property type="component" value="Unassembled WGS sequence"/>
</dbReference>
<dbReference type="Pfam" id="PF07494">
    <property type="entry name" value="Reg_prop"/>
    <property type="match status" value="1"/>
</dbReference>
<dbReference type="NCBIfam" id="TIGR04183">
    <property type="entry name" value="Por_Secre_tail"/>
    <property type="match status" value="1"/>
</dbReference>
<keyword evidence="1" id="KW-0732">Signal</keyword>
<evidence type="ECO:0000313" key="5">
    <source>
        <dbReference type="Proteomes" id="UP000552241"/>
    </source>
</evidence>
<evidence type="ECO:0000256" key="2">
    <source>
        <dbReference type="SAM" id="Phobius"/>
    </source>
</evidence>
<dbReference type="InterPro" id="IPR011110">
    <property type="entry name" value="Reg_prop"/>
</dbReference>
<dbReference type="InterPro" id="IPR015943">
    <property type="entry name" value="WD40/YVTN_repeat-like_dom_sf"/>
</dbReference>
<evidence type="ECO:0000256" key="1">
    <source>
        <dbReference type="ARBA" id="ARBA00022729"/>
    </source>
</evidence>
<feature type="domain" description="PorZ N-terminal beta-propeller" evidence="3">
    <location>
        <begin position="60"/>
        <end position="216"/>
    </location>
</feature>
<keyword evidence="2" id="KW-1133">Transmembrane helix</keyword>
<dbReference type="InterPro" id="IPR026444">
    <property type="entry name" value="Secre_tail"/>
</dbReference>
<keyword evidence="2" id="KW-0472">Membrane</keyword>
<name>A0A838ZPZ9_9FLAO</name>
<reference evidence="4 5" key="1">
    <citation type="submission" date="2020-07" db="EMBL/GenBank/DDBJ databases">
        <title>Moheibacter lacus sp. nov., a member of the family Flavobacteriaceae isolated from freshwater lake sediment.</title>
        <authorList>
            <person name="Liu Y."/>
        </authorList>
    </citation>
    <scope>NUCLEOTIDE SEQUENCE [LARGE SCALE GENOMIC DNA]</scope>
    <source>
        <strain evidence="4 5">BDHS18</strain>
    </source>
</reference>
<keyword evidence="5" id="KW-1185">Reference proteome</keyword>
<dbReference type="AlphaFoldDB" id="A0A838ZPZ9"/>
<dbReference type="SUPFAM" id="SSF50965">
    <property type="entry name" value="Galactose oxidase, central domain"/>
    <property type="match status" value="1"/>
</dbReference>
<protein>
    <submittedName>
        <fullName evidence="4">T9SS type A sorting domain-containing protein</fullName>
    </submittedName>
</protein>
<gene>
    <name evidence="4" type="ORF">HU137_04540</name>
</gene>
<dbReference type="SUPFAM" id="SSF63829">
    <property type="entry name" value="Calcium-dependent phosphotriesterase"/>
    <property type="match status" value="1"/>
</dbReference>
<sequence>MNKNRWFEKDNSLMFQLKFVWFFTFSLVSFIGFSQTNNDRWEDHFSYNNIRHIWEINGFIFCSAENGLFNYDPNSGELEKISKVTELNDVGISAFSYSPELDFLLVGYERGEMDILGPDENHNLLEIPLHQSYTGSKIVNHIFPYQNTAIISGEFGLASFSLEEFEFMETCYFTQNSVYFGVKESVVLNDVIYAASDRGIFSHALDEFIANFTSWTQPAGLPTSAFQQIVVFQGNLVAATGNTVYRFDGNNWTNFGTFQGLRDLSVNGNVLSITQTNSVTNYNETFGVLETVSFTQTLNTGLKIGNTTYGGSQLFGLINNLEEIKPDGPYNNKSYSITALGNQIWIAPGGMNNYNSPQQNADGFFHFNGTEWIHNTSEEMLNAKDIVDIEVNPMDSTEIYVSSWFEHPSWNESNISIGMFKFKSGQMVEHYNHENSSLMFRERIGGSTLDEDGNLWIGQSYVGTSGDTYMVRKTASGNWESIDLNAAYGTAGSRKPVVYQGYGFLPLPRSQSGLKVTNMQEVYTINGQTNSGNLPANEVLGVAMDQDGILWIGTTLGLRVLYNPIEAVQSGSFQAEPVIIEQDGIPEAVLTDVAVTDIQIDGANQKWVATDTGGVYCFSEDGTETVYHFTAENSPLPSNRINKIKIEMTTGVVYFATDKGVMSFRSDAVTVGDAFGDVYSYPNPVRPGFNGDVTIKGLPNEADVRIVDVVGNLVFKTKASGGVAKWDTRNMNGKLVASGIYLVLMSNQDATETKQTKIAIVR</sequence>
<organism evidence="4 5">
    <name type="scientific">Moheibacter lacus</name>
    <dbReference type="NCBI Taxonomy" id="2745851"/>
    <lineage>
        <taxon>Bacteria</taxon>
        <taxon>Pseudomonadati</taxon>
        <taxon>Bacteroidota</taxon>
        <taxon>Flavobacteriia</taxon>
        <taxon>Flavobacteriales</taxon>
        <taxon>Weeksellaceae</taxon>
        <taxon>Moheibacter</taxon>
    </lineage>
</organism>
<dbReference type="Pfam" id="PF21544">
    <property type="entry name" value="PorZ_N_b_propeller"/>
    <property type="match status" value="1"/>
</dbReference>
<dbReference type="Gene3D" id="2.130.10.10">
    <property type="entry name" value="YVTN repeat-like/Quinoprotein amine dehydrogenase"/>
    <property type="match status" value="2"/>
</dbReference>
<proteinExistence type="predicted"/>
<evidence type="ECO:0000313" key="4">
    <source>
        <dbReference type="EMBL" id="MBA5629035.1"/>
    </source>
</evidence>
<comment type="caution">
    <text evidence="4">The sequence shown here is derived from an EMBL/GenBank/DDBJ whole genome shotgun (WGS) entry which is preliminary data.</text>
</comment>
<feature type="transmembrane region" description="Helical" evidence="2">
    <location>
        <begin position="12"/>
        <end position="33"/>
    </location>
</feature>
<keyword evidence="2" id="KW-0812">Transmembrane</keyword>